<accession>A0A419W064</accession>
<comment type="caution">
    <text evidence="1">The sequence shown here is derived from an EMBL/GenBank/DDBJ whole genome shotgun (WGS) entry which is preliminary data.</text>
</comment>
<reference evidence="1 2" key="1">
    <citation type="submission" date="2018-09" db="EMBL/GenBank/DDBJ databases">
        <title>Genomic Encyclopedia of Archaeal and Bacterial Type Strains, Phase II (KMG-II): from individual species to whole genera.</title>
        <authorList>
            <person name="Goeker M."/>
        </authorList>
    </citation>
    <scope>NUCLEOTIDE SEQUENCE [LARGE SCALE GENOMIC DNA]</scope>
    <source>
        <strain evidence="1 2">DSM 13151</strain>
    </source>
</reference>
<evidence type="ECO:0000313" key="1">
    <source>
        <dbReference type="EMBL" id="RKD88873.1"/>
    </source>
</evidence>
<name>A0A419W064_9EURY</name>
<gene>
    <name evidence="1" type="ORF">ATJ93_3684</name>
</gene>
<dbReference type="AlphaFoldDB" id="A0A419W064"/>
<evidence type="ECO:0000313" key="2">
    <source>
        <dbReference type="Proteomes" id="UP000283805"/>
    </source>
</evidence>
<protein>
    <submittedName>
        <fullName evidence="1">Uncharacterized protein</fullName>
    </submittedName>
</protein>
<organism evidence="1 2">
    <name type="scientific">Halopiger aswanensis</name>
    <dbReference type="NCBI Taxonomy" id="148449"/>
    <lineage>
        <taxon>Archaea</taxon>
        <taxon>Methanobacteriati</taxon>
        <taxon>Methanobacteriota</taxon>
        <taxon>Stenosarchaea group</taxon>
        <taxon>Halobacteria</taxon>
        <taxon>Halobacteriales</taxon>
        <taxon>Natrialbaceae</taxon>
        <taxon>Halopiger</taxon>
    </lineage>
</organism>
<dbReference type="Proteomes" id="UP000283805">
    <property type="component" value="Unassembled WGS sequence"/>
</dbReference>
<keyword evidence="2" id="KW-1185">Reference proteome</keyword>
<dbReference type="PROSITE" id="PS51257">
    <property type="entry name" value="PROKAR_LIPOPROTEIN"/>
    <property type="match status" value="1"/>
</dbReference>
<sequence length="133" mass="14833">MKRRRYLIGVLLFSGWASGCLRQKSAGLDDIRVRNETGEPQTVTVRVTRSATDEALLAETRLVPTGGTGDEPSIAFPDPIESAGIHRIHVTVEDREPETYEWDVWGVRGQQDEEQALTIEILPTEIEFLEAAV</sequence>
<proteinExistence type="predicted"/>
<dbReference type="EMBL" id="RAPO01000004">
    <property type="protein sequence ID" value="RKD88873.1"/>
    <property type="molecule type" value="Genomic_DNA"/>
</dbReference>